<evidence type="ECO:0000256" key="2">
    <source>
        <dbReference type="ARBA" id="ARBA00022490"/>
    </source>
</evidence>
<dbReference type="Proteomes" id="UP000252172">
    <property type="component" value="Unassembled WGS sequence"/>
</dbReference>
<dbReference type="RefSeq" id="WP_114302729.1">
    <property type="nucleotide sequence ID" value="NZ_QPIE01000001.1"/>
</dbReference>
<dbReference type="AlphaFoldDB" id="A0A368N6R7"/>
<feature type="coiled-coil region" evidence="9">
    <location>
        <begin position="219"/>
        <end position="246"/>
    </location>
</feature>
<evidence type="ECO:0000259" key="10">
    <source>
        <dbReference type="SMART" id="SM00977"/>
    </source>
</evidence>
<dbReference type="Pfam" id="PF01171">
    <property type="entry name" value="ATP_bind_3"/>
    <property type="match status" value="1"/>
</dbReference>
<dbReference type="SUPFAM" id="SSF52402">
    <property type="entry name" value="Adenine nucleotide alpha hydrolases-like"/>
    <property type="match status" value="1"/>
</dbReference>
<evidence type="ECO:0000256" key="4">
    <source>
        <dbReference type="ARBA" id="ARBA00022694"/>
    </source>
</evidence>
<evidence type="ECO:0000313" key="12">
    <source>
        <dbReference type="Proteomes" id="UP000252172"/>
    </source>
</evidence>
<dbReference type="SUPFAM" id="SSF56037">
    <property type="entry name" value="PheT/TilS domain"/>
    <property type="match status" value="1"/>
</dbReference>
<proteinExistence type="inferred from homology"/>
<feature type="binding site" evidence="8">
    <location>
        <begin position="30"/>
        <end position="35"/>
    </location>
    <ligand>
        <name>ATP</name>
        <dbReference type="ChEBI" id="CHEBI:30616"/>
    </ligand>
</feature>
<name>A0A368N6R7_9FLAO</name>
<dbReference type="GO" id="GO:0005524">
    <property type="term" value="F:ATP binding"/>
    <property type="evidence" value="ECO:0007669"/>
    <property type="project" value="UniProtKB-UniRule"/>
</dbReference>
<dbReference type="HAMAP" id="MF_01161">
    <property type="entry name" value="tRNA_Ile_lys_synt"/>
    <property type="match status" value="1"/>
</dbReference>
<evidence type="ECO:0000256" key="5">
    <source>
        <dbReference type="ARBA" id="ARBA00022741"/>
    </source>
</evidence>
<keyword evidence="2 8" id="KW-0963">Cytoplasm</keyword>
<keyword evidence="3 8" id="KW-0436">Ligase</keyword>
<comment type="catalytic activity">
    <reaction evidence="7 8">
        <text>cytidine(34) in tRNA(Ile2) + L-lysine + ATP = lysidine(34) in tRNA(Ile2) + AMP + diphosphate + H(+)</text>
        <dbReference type="Rhea" id="RHEA:43744"/>
        <dbReference type="Rhea" id="RHEA-COMP:10625"/>
        <dbReference type="Rhea" id="RHEA-COMP:10670"/>
        <dbReference type="ChEBI" id="CHEBI:15378"/>
        <dbReference type="ChEBI" id="CHEBI:30616"/>
        <dbReference type="ChEBI" id="CHEBI:32551"/>
        <dbReference type="ChEBI" id="CHEBI:33019"/>
        <dbReference type="ChEBI" id="CHEBI:82748"/>
        <dbReference type="ChEBI" id="CHEBI:83665"/>
        <dbReference type="ChEBI" id="CHEBI:456215"/>
        <dbReference type="EC" id="6.3.4.19"/>
    </reaction>
</comment>
<reference evidence="11 12" key="1">
    <citation type="submission" date="2018-07" db="EMBL/GenBank/DDBJ databases">
        <title>Chryseobacterium lacus sp. nov., isolated from lake water.</title>
        <authorList>
            <person name="Li C.-M."/>
        </authorList>
    </citation>
    <scope>NUCLEOTIDE SEQUENCE [LARGE SCALE GENOMIC DNA]</scope>
    <source>
        <strain evidence="11 12">YLOS41</strain>
    </source>
</reference>
<dbReference type="NCBIfam" id="TIGR02432">
    <property type="entry name" value="lysidine_TilS_N"/>
    <property type="match status" value="1"/>
</dbReference>
<keyword evidence="9" id="KW-0175">Coiled coil</keyword>
<comment type="domain">
    <text evidence="8">The N-terminal region contains the highly conserved SGGXDS motif, predicted to be a P-loop motif involved in ATP binding.</text>
</comment>
<comment type="similarity">
    <text evidence="8">Belongs to the tRNA(Ile)-lysidine synthase family.</text>
</comment>
<dbReference type="EMBL" id="QPIE01000001">
    <property type="protein sequence ID" value="RCU44959.1"/>
    <property type="molecule type" value="Genomic_DNA"/>
</dbReference>
<dbReference type="SMART" id="SM00977">
    <property type="entry name" value="TilS_C"/>
    <property type="match status" value="1"/>
</dbReference>
<evidence type="ECO:0000313" key="11">
    <source>
        <dbReference type="EMBL" id="RCU44959.1"/>
    </source>
</evidence>
<dbReference type="GO" id="GO:0032267">
    <property type="term" value="F:tRNA(Ile)-lysidine synthase activity"/>
    <property type="evidence" value="ECO:0007669"/>
    <property type="project" value="UniProtKB-EC"/>
</dbReference>
<dbReference type="Gene3D" id="3.40.50.620">
    <property type="entry name" value="HUPs"/>
    <property type="match status" value="1"/>
</dbReference>
<feature type="domain" description="Lysidine-tRNA(Ile) synthetase C-terminal" evidence="10">
    <location>
        <begin position="372"/>
        <end position="445"/>
    </location>
</feature>
<keyword evidence="5 8" id="KW-0547">Nucleotide-binding</keyword>
<gene>
    <name evidence="8 11" type="primary">tilS</name>
    <name evidence="11" type="ORF">DQ356_01765</name>
</gene>
<evidence type="ECO:0000256" key="8">
    <source>
        <dbReference type="HAMAP-Rule" id="MF_01161"/>
    </source>
</evidence>
<evidence type="ECO:0000256" key="9">
    <source>
        <dbReference type="SAM" id="Coils"/>
    </source>
</evidence>
<dbReference type="PANTHER" id="PTHR43033:SF1">
    <property type="entry name" value="TRNA(ILE)-LYSIDINE SYNTHASE-RELATED"/>
    <property type="match status" value="1"/>
</dbReference>
<evidence type="ECO:0000256" key="3">
    <source>
        <dbReference type="ARBA" id="ARBA00022598"/>
    </source>
</evidence>
<dbReference type="OrthoDB" id="9807403at2"/>
<dbReference type="PANTHER" id="PTHR43033">
    <property type="entry name" value="TRNA(ILE)-LYSIDINE SYNTHASE-RELATED"/>
    <property type="match status" value="1"/>
</dbReference>
<keyword evidence="12" id="KW-1185">Reference proteome</keyword>
<dbReference type="InterPro" id="IPR012795">
    <property type="entry name" value="tRNA_Ile_lys_synt_N"/>
</dbReference>
<comment type="subcellular location">
    <subcellularLocation>
        <location evidence="1 8">Cytoplasm</location>
    </subcellularLocation>
</comment>
<comment type="caution">
    <text evidence="11">The sequence shown here is derived from an EMBL/GenBank/DDBJ whole genome shotgun (WGS) entry which is preliminary data.</text>
</comment>
<organism evidence="11 12">
    <name type="scientific">Chryseobacterium lacus</name>
    <dbReference type="NCBI Taxonomy" id="2058346"/>
    <lineage>
        <taxon>Bacteria</taxon>
        <taxon>Pseudomonadati</taxon>
        <taxon>Bacteroidota</taxon>
        <taxon>Flavobacteriia</taxon>
        <taxon>Flavobacteriales</taxon>
        <taxon>Weeksellaceae</taxon>
        <taxon>Chryseobacterium group</taxon>
        <taxon>Chryseobacterium</taxon>
    </lineage>
</organism>
<dbReference type="EC" id="6.3.4.19" evidence="8"/>
<evidence type="ECO:0000256" key="1">
    <source>
        <dbReference type="ARBA" id="ARBA00004496"/>
    </source>
</evidence>
<sequence length="451" mass="52437">MKTLTLSAFENSLVSITENGRNKTYLIAVSGGADSMLLLHLMKELEYDFHAAHVNYKLRGEDSDLDQKIAEDFCKKYSVPFHLYTVSDAETKPSGSVQLWARALRYDFFRKIMNDNQLDFLMTAHHLNDQLETFIINLSRGSGIRGLSGIPQSDNGILRPLLQFPKEEIYRFAKEKQVPYREDLSNQKNDYLRNEIRNQIVPLLIGTNPNFLENFQTSLSLLSDSRQLMENKLEEIADEMTTFSDENILLNKSLFSGQSLFVQSEILRKYGFLYSDEIQKIMKAENGKIFFSNKYRLLVDHDTLVITEKKSVEKMESIQDIAFFRAGNISENEIFTFQNDDFQLKMQLTDRPTSLRDKNEWLFDFEKLNFPLKIRKANERDLIFPIGMIGKKKLSKFFRDEKIPILAREKIWLLCNGDDEVLGVIPFRQDRRYAADSATNAFLKISIQIKK</sequence>
<keyword evidence="4 8" id="KW-0819">tRNA processing</keyword>
<evidence type="ECO:0000256" key="6">
    <source>
        <dbReference type="ARBA" id="ARBA00022840"/>
    </source>
</evidence>
<dbReference type="GO" id="GO:0006400">
    <property type="term" value="P:tRNA modification"/>
    <property type="evidence" value="ECO:0007669"/>
    <property type="project" value="UniProtKB-UniRule"/>
</dbReference>
<accession>A0A368N6R7</accession>
<dbReference type="InterPro" id="IPR011063">
    <property type="entry name" value="TilS/TtcA_N"/>
</dbReference>
<dbReference type="InterPro" id="IPR014729">
    <property type="entry name" value="Rossmann-like_a/b/a_fold"/>
</dbReference>
<keyword evidence="6 8" id="KW-0067">ATP-binding</keyword>
<dbReference type="InterPro" id="IPR012094">
    <property type="entry name" value="tRNA_Ile_lys_synt"/>
</dbReference>
<evidence type="ECO:0000256" key="7">
    <source>
        <dbReference type="ARBA" id="ARBA00048539"/>
    </source>
</evidence>
<dbReference type="InterPro" id="IPR012796">
    <property type="entry name" value="Lysidine-tRNA-synth_C"/>
</dbReference>
<protein>
    <recommendedName>
        <fullName evidence="8">tRNA(Ile)-lysidine synthase</fullName>
        <ecNumber evidence="8">6.3.4.19</ecNumber>
    </recommendedName>
    <alternativeName>
        <fullName evidence="8">tRNA(Ile)-2-lysyl-cytidine synthase</fullName>
    </alternativeName>
    <alternativeName>
        <fullName evidence="8">tRNA(Ile)-lysidine synthetase</fullName>
    </alternativeName>
</protein>
<comment type="function">
    <text evidence="8">Ligates lysine onto the cytidine present at position 34 of the AUA codon-specific tRNA(Ile) that contains the anticodon CAU, in an ATP-dependent manner. Cytidine is converted to lysidine, thus changing the amino acid specificity of the tRNA from methionine to isoleucine.</text>
</comment>
<dbReference type="NCBIfam" id="TIGR02433">
    <property type="entry name" value="lysidine_TilS_C"/>
    <property type="match status" value="1"/>
</dbReference>
<dbReference type="GO" id="GO:0005737">
    <property type="term" value="C:cytoplasm"/>
    <property type="evidence" value="ECO:0007669"/>
    <property type="project" value="UniProtKB-SubCell"/>
</dbReference>
<dbReference type="CDD" id="cd01992">
    <property type="entry name" value="TilS_N"/>
    <property type="match status" value="1"/>
</dbReference>